<sequence length="128" mass="13227">MYSTVNEVTKTNLQLISHYGSDPSSATSAPEAAPTNSELVCNSGAVLTNLQHVRSYGSMPSSLIGAAAHSSEGIQFYQSATYITHTPGTYAYGASSAIYSYPGNTATCQGNNVAAPSVYAVAAPPAYH</sequence>
<dbReference type="Gramene" id="OB0116G10040.1">
    <property type="protein sequence ID" value="OB0116G10040.1"/>
    <property type="gene ID" value="OB0116G10040"/>
</dbReference>
<keyword evidence="2" id="KW-1185">Reference proteome</keyword>
<dbReference type="HOGENOM" id="CLU_1963006_0_0_1"/>
<dbReference type="AlphaFoldDB" id="J3KV60"/>
<accession>J3KV60</accession>
<organism evidence="1">
    <name type="scientific">Oryza brachyantha</name>
    <name type="common">malo sina</name>
    <dbReference type="NCBI Taxonomy" id="4533"/>
    <lineage>
        <taxon>Eukaryota</taxon>
        <taxon>Viridiplantae</taxon>
        <taxon>Streptophyta</taxon>
        <taxon>Embryophyta</taxon>
        <taxon>Tracheophyta</taxon>
        <taxon>Spermatophyta</taxon>
        <taxon>Magnoliopsida</taxon>
        <taxon>Liliopsida</taxon>
        <taxon>Poales</taxon>
        <taxon>Poaceae</taxon>
        <taxon>BOP clade</taxon>
        <taxon>Oryzoideae</taxon>
        <taxon>Oryzeae</taxon>
        <taxon>Oryzinae</taxon>
        <taxon>Oryza</taxon>
    </lineage>
</organism>
<reference evidence="1" key="1">
    <citation type="submission" date="2015-06" db="UniProtKB">
        <authorList>
            <consortium name="EnsemblPlants"/>
        </authorList>
    </citation>
    <scope>IDENTIFICATION</scope>
</reference>
<dbReference type="EnsemblPlants" id="OB0116G10040.1">
    <property type="protein sequence ID" value="OB0116G10040.1"/>
    <property type="gene ID" value="OB0116G10040"/>
</dbReference>
<protein>
    <submittedName>
        <fullName evidence="1">Uncharacterized protein</fullName>
    </submittedName>
</protein>
<evidence type="ECO:0000313" key="2">
    <source>
        <dbReference type="Proteomes" id="UP000006038"/>
    </source>
</evidence>
<name>J3KV60_ORYBR</name>
<evidence type="ECO:0000313" key="1">
    <source>
        <dbReference type="EnsemblPlants" id="OB0116G10040.1"/>
    </source>
</evidence>
<dbReference type="Proteomes" id="UP000006038">
    <property type="component" value="Unassembled WGS sequence"/>
</dbReference>
<proteinExistence type="predicted"/>